<evidence type="ECO:0000256" key="4">
    <source>
        <dbReference type="ARBA" id="ARBA00022833"/>
    </source>
</evidence>
<evidence type="ECO:0000256" key="3">
    <source>
        <dbReference type="ARBA" id="ARBA00022723"/>
    </source>
</evidence>
<dbReference type="GO" id="GO:0008198">
    <property type="term" value="F:ferrous iron binding"/>
    <property type="evidence" value="ECO:0007669"/>
    <property type="project" value="InterPro"/>
</dbReference>
<dbReference type="InterPro" id="IPR004183">
    <property type="entry name" value="Xdiol_dOase_suB"/>
</dbReference>
<dbReference type="Gene3D" id="3.40.830.10">
    <property type="entry name" value="LigB-like"/>
    <property type="match status" value="2"/>
</dbReference>
<sequence length="218" mass="24343">MLSIDDSLHARHFLKSFKEKVFTQKPNSILVISGHWETSEPIVNCITGLNDTIHDFYNFPQQMYQLKYQAPGAPTLAKRVKELLKSSGFKQIKKDGTHHFNIGKALSPLKEKGVLIVGSGSATHNLRALRNAPGVASWAMDFDSWLKESLVNGRYEDVNNCMTKAPCAKIAHPYPDYLYPLRVAMGAAGGNAKAELIHHSWSKHALSYASYKFDSQPK</sequence>
<reference evidence="7" key="1">
    <citation type="submission" date="2023-12" db="EMBL/GenBank/DDBJ databases">
        <title>Genome assembly of Anisodus tanguticus.</title>
        <authorList>
            <person name="Wang Y.-J."/>
        </authorList>
    </citation>
    <scope>NUCLEOTIDE SEQUENCE</scope>
    <source>
        <strain evidence="7">KB-2021</strain>
        <tissue evidence="7">Leaf</tissue>
    </source>
</reference>
<comment type="similarity">
    <text evidence="2">Belongs to the DODA-type extradiol aromatic ring-opening dioxygenase family.</text>
</comment>
<keyword evidence="3" id="KW-0479">Metal-binding</keyword>
<dbReference type="CDD" id="cd07363">
    <property type="entry name" value="45_DOPA_Dioxygenase"/>
    <property type="match status" value="1"/>
</dbReference>
<accession>A0AAE1T0M2</accession>
<dbReference type="SUPFAM" id="SSF53213">
    <property type="entry name" value="LigB-like"/>
    <property type="match status" value="1"/>
</dbReference>
<proteinExistence type="inferred from homology"/>
<dbReference type="AlphaFoldDB" id="A0AAE1T0M2"/>
<comment type="caution">
    <text evidence="7">The sequence shown here is derived from an EMBL/GenBank/DDBJ whole genome shotgun (WGS) entry which is preliminary data.</text>
</comment>
<dbReference type="PIRSF" id="PIRSF006157">
    <property type="entry name" value="Doxgns_DODA"/>
    <property type="match status" value="1"/>
</dbReference>
<dbReference type="Proteomes" id="UP001291623">
    <property type="component" value="Unassembled WGS sequence"/>
</dbReference>
<dbReference type="InterPro" id="IPR014436">
    <property type="entry name" value="Extradiol_dOase_DODA"/>
</dbReference>
<keyword evidence="5" id="KW-0560">Oxidoreductase</keyword>
<keyword evidence="4" id="KW-0862">Zinc</keyword>
<dbReference type="Pfam" id="PF02900">
    <property type="entry name" value="LigB"/>
    <property type="match status" value="2"/>
</dbReference>
<protein>
    <recommendedName>
        <fullName evidence="6">Extradiol ring-cleavage dioxygenase class III enzyme subunit B domain-containing protein</fullName>
    </recommendedName>
</protein>
<evidence type="ECO:0000256" key="5">
    <source>
        <dbReference type="ARBA" id="ARBA00023002"/>
    </source>
</evidence>
<evidence type="ECO:0000259" key="6">
    <source>
        <dbReference type="Pfam" id="PF02900"/>
    </source>
</evidence>
<evidence type="ECO:0000256" key="1">
    <source>
        <dbReference type="ARBA" id="ARBA00001947"/>
    </source>
</evidence>
<comment type="cofactor">
    <cofactor evidence="1">
        <name>Zn(2+)</name>
        <dbReference type="ChEBI" id="CHEBI:29105"/>
    </cofactor>
</comment>
<dbReference type="PANTHER" id="PTHR30096">
    <property type="entry name" value="4,5-DOPA DIOXYGENASE EXTRADIOL-LIKE PROTEIN"/>
    <property type="match status" value="1"/>
</dbReference>
<organism evidence="7 8">
    <name type="scientific">Anisodus tanguticus</name>
    <dbReference type="NCBI Taxonomy" id="243964"/>
    <lineage>
        <taxon>Eukaryota</taxon>
        <taxon>Viridiplantae</taxon>
        <taxon>Streptophyta</taxon>
        <taxon>Embryophyta</taxon>
        <taxon>Tracheophyta</taxon>
        <taxon>Spermatophyta</taxon>
        <taxon>Magnoliopsida</taxon>
        <taxon>eudicotyledons</taxon>
        <taxon>Gunneridae</taxon>
        <taxon>Pentapetalae</taxon>
        <taxon>asterids</taxon>
        <taxon>lamiids</taxon>
        <taxon>Solanales</taxon>
        <taxon>Solanaceae</taxon>
        <taxon>Solanoideae</taxon>
        <taxon>Hyoscyameae</taxon>
        <taxon>Anisodus</taxon>
    </lineage>
</organism>
<gene>
    <name evidence="7" type="ORF">RND71_001351</name>
</gene>
<feature type="domain" description="Extradiol ring-cleavage dioxygenase class III enzyme subunit B" evidence="6">
    <location>
        <begin position="11"/>
        <end position="90"/>
    </location>
</feature>
<keyword evidence="8" id="KW-1185">Reference proteome</keyword>
<evidence type="ECO:0000313" key="7">
    <source>
        <dbReference type="EMBL" id="KAK4379489.1"/>
    </source>
</evidence>
<dbReference type="EMBL" id="JAVYJV010000001">
    <property type="protein sequence ID" value="KAK4379489.1"/>
    <property type="molecule type" value="Genomic_DNA"/>
</dbReference>
<dbReference type="PANTHER" id="PTHR30096:SF21">
    <property type="entry name" value="EXTRADIOL RING-CLEAVAGE DIOXYGENASE CLASS III ENZYME SUBUNIT B DOMAIN-CONTAINING PROTEIN"/>
    <property type="match status" value="1"/>
</dbReference>
<evidence type="ECO:0000313" key="8">
    <source>
        <dbReference type="Proteomes" id="UP001291623"/>
    </source>
</evidence>
<evidence type="ECO:0000256" key="2">
    <source>
        <dbReference type="ARBA" id="ARBA00007581"/>
    </source>
</evidence>
<dbReference type="GO" id="GO:0008270">
    <property type="term" value="F:zinc ion binding"/>
    <property type="evidence" value="ECO:0007669"/>
    <property type="project" value="InterPro"/>
</dbReference>
<name>A0AAE1T0M2_9SOLA</name>
<feature type="domain" description="Extradiol ring-cleavage dioxygenase class III enzyme subunit B" evidence="6">
    <location>
        <begin position="95"/>
        <end position="213"/>
    </location>
</feature>
<dbReference type="GO" id="GO:0016702">
    <property type="term" value="F:oxidoreductase activity, acting on single donors with incorporation of molecular oxygen, incorporation of two atoms of oxygen"/>
    <property type="evidence" value="ECO:0007669"/>
    <property type="project" value="UniProtKB-ARBA"/>
</dbReference>